<feature type="transmembrane region" description="Helical" evidence="1">
    <location>
        <begin position="6"/>
        <end position="26"/>
    </location>
</feature>
<proteinExistence type="predicted"/>
<accession>A0AA44KWT5</accession>
<dbReference type="AlphaFoldDB" id="A0AA44KWT5"/>
<gene>
    <name evidence="2" type="ORF">BAQ49_28595</name>
</gene>
<keyword evidence="1" id="KW-1133">Transmembrane helix</keyword>
<dbReference type="RefSeq" id="WP_071745326.1">
    <property type="nucleotide sequence ID" value="NZ_MACH01000071.1"/>
</dbReference>
<reference evidence="2 3" key="1">
    <citation type="submission" date="2016-06" db="EMBL/GenBank/DDBJ databases">
        <title>First insights into the genetic diversity and population structure of in the Bacillus cereus group bacteria from diverse marine environments.</title>
        <authorList>
            <person name="Liu Y."/>
            <person name="Lai Q."/>
            <person name="Shao Z."/>
        </authorList>
    </citation>
    <scope>NUCLEOTIDE SEQUENCE [LARGE SCALE GENOMIC DNA]</scope>
    <source>
        <strain evidence="2 3">TD42</strain>
    </source>
</reference>
<dbReference type="Proteomes" id="UP000183185">
    <property type="component" value="Unassembled WGS sequence"/>
</dbReference>
<keyword evidence="1" id="KW-0812">Transmembrane</keyword>
<dbReference type="EMBL" id="MACH01000071">
    <property type="protein sequence ID" value="OJE47358.1"/>
    <property type="molecule type" value="Genomic_DNA"/>
</dbReference>
<evidence type="ECO:0000256" key="1">
    <source>
        <dbReference type="SAM" id="Phobius"/>
    </source>
</evidence>
<evidence type="ECO:0000313" key="3">
    <source>
        <dbReference type="Proteomes" id="UP000183185"/>
    </source>
</evidence>
<comment type="caution">
    <text evidence="2">The sequence shown here is derived from an EMBL/GenBank/DDBJ whole genome shotgun (WGS) entry which is preliminary data.</text>
</comment>
<evidence type="ECO:0000313" key="2">
    <source>
        <dbReference type="EMBL" id="OJE47358.1"/>
    </source>
</evidence>
<keyword evidence="1" id="KW-0472">Membrane</keyword>
<protein>
    <submittedName>
        <fullName evidence="2">Phosphoglycolate phosphatase</fullName>
    </submittedName>
</protein>
<name>A0AA44KWT5_9BACI</name>
<organism evidence="2 3">
    <name type="scientific">Bacillus proteolyticus</name>
    <dbReference type="NCBI Taxonomy" id="2026192"/>
    <lineage>
        <taxon>Bacteria</taxon>
        <taxon>Bacillati</taxon>
        <taxon>Bacillota</taxon>
        <taxon>Bacilli</taxon>
        <taxon>Bacillales</taxon>
        <taxon>Bacillaceae</taxon>
        <taxon>Bacillus</taxon>
        <taxon>Bacillus cereus group</taxon>
    </lineage>
</organism>
<sequence>MERKLLRYGIVCIAFITIPILFIHFVSSQFVPKEYSEEWPEVSKTTELITIGYFKKEKDLDIIIKKIEPSEEYRTHEIHLYGHVADNKKQKVSAVVNFRDNYSIRDTSEVKIKEPLNKGWMLFQLK</sequence>